<feature type="domain" description="N-acetyltransferase" evidence="3">
    <location>
        <begin position="12"/>
        <end position="165"/>
    </location>
</feature>
<gene>
    <name evidence="4" type="ORF">CBI38_09500</name>
</gene>
<dbReference type="Pfam" id="PF00583">
    <property type="entry name" value="Acetyltransf_1"/>
    <property type="match status" value="1"/>
</dbReference>
<dbReference type="InterPro" id="IPR000182">
    <property type="entry name" value="GNAT_dom"/>
</dbReference>
<evidence type="ECO:0000256" key="2">
    <source>
        <dbReference type="ARBA" id="ARBA00023315"/>
    </source>
</evidence>
<keyword evidence="5" id="KW-1185">Reference proteome</keyword>
<dbReference type="InterPro" id="IPR050832">
    <property type="entry name" value="Bact_Acetyltransf"/>
</dbReference>
<dbReference type="EMBL" id="CP021354">
    <property type="protein sequence ID" value="AWK71793.1"/>
    <property type="molecule type" value="Genomic_DNA"/>
</dbReference>
<evidence type="ECO:0000259" key="3">
    <source>
        <dbReference type="PROSITE" id="PS51186"/>
    </source>
</evidence>
<dbReference type="SUPFAM" id="SSF55729">
    <property type="entry name" value="Acyl-CoA N-acyltransferases (Nat)"/>
    <property type="match status" value="1"/>
</dbReference>
<dbReference type="CDD" id="cd04301">
    <property type="entry name" value="NAT_SF"/>
    <property type="match status" value="1"/>
</dbReference>
<name>A0A2S2BT85_9NOCA</name>
<dbReference type="AlphaFoldDB" id="A0A2S2BT85"/>
<dbReference type="PANTHER" id="PTHR43877">
    <property type="entry name" value="AMINOALKYLPHOSPHONATE N-ACETYLTRANSFERASE-RELATED-RELATED"/>
    <property type="match status" value="1"/>
</dbReference>
<dbReference type="GO" id="GO:0016747">
    <property type="term" value="F:acyltransferase activity, transferring groups other than amino-acyl groups"/>
    <property type="evidence" value="ECO:0007669"/>
    <property type="project" value="InterPro"/>
</dbReference>
<dbReference type="InterPro" id="IPR016181">
    <property type="entry name" value="Acyl_CoA_acyltransferase"/>
</dbReference>
<dbReference type="RefSeq" id="WP_109328391.1">
    <property type="nucleotide sequence ID" value="NZ_CP021354.1"/>
</dbReference>
<dbReference type="KEGG" id="roz:CBI38_09500"/>
<evidence type="ECO:0000313" key="5">
    <source>
        <dbReference type="Proteomes" id="UP000245711"/>
    </source>
</evidence>
<evidence type="ECO:0000313" key="4">
    <source>
        <dbReference type="EMBL" id="AWK71793.1"/>
    </source>
</evidence>
<sequence length="169" mass="18689">METAVPQVRADVTVRRLFADDHDAVRRLHERLDEHDHYMRFFAVRPAHLAELAESLCRQDPAHYALGAFVGDTLVGVANYVSLDADADAAPSVVEFALVVDHAYRMHGIGTALLTRLVQHARACGIEQMSAEVLTENASVLALIRYQGWGSALRRDGDEMHLDIDVGES</sequence>
<keyword evidence="1 4" id="KW-0808">Transferase</keyword>
<reference evidence="4 5" key="1">
    <citation type="submission" date="2017-05" db="EMBL/GenBank/DDBJ databases">
        <title>Isolation of Rhodococcus sp. S2-17 biodegrading of BP-3.</title>
        <authorList>
            <person name="Lee Y."/>
            <person name="Kim K.H."/>
            <person name="Chun B.H."/>
            <person name="Jung H.S."/>
            <person name="Jeon C.O."/>
        </authorList>
    </citation>
    <scope>NUCLEOTIDE SEQUENCE [LARGE SCALE GENOMIC DNA]</scope>
    <source>
        <strain evidence="4 5">S2-17</strain>
    </source>
</reference>
<dbReference type="OrthoDB" id="3788759at2"/>
<organism evidence="4 5">
    <name type="scientific">Rhodococcus oxybenzonivorans</name>
    <dbReference type="NCBI Taxonomy" id="1990687"/>
    <lineage>
        <taxon>Bacteria</taxon>
        <taxon>Bacillati</taxon>
        <taxon>Actinomycetota</taxon>
        <taxon>Actinomycetes</taxon>
        <taxon>Mycobacteriales</taxon>
        <taxon>Nocardiaceae</taxon>
        <taxon>Rhodococcus</taxon>
    </lineage>
</organism>
<accession>A0A2S2BT85</accession>
<proteinExistence type="predicted"/>
<protein>
    <submittedName>
        <fullName evidence="4">N-acetyltransferase</fullName>
    </submittedName>
</protein>
<dbReference type="PROSITE" id="PS51186">
    <property type="entry name" value="GNAT"/>
    <property type="match status" value="1"/>
</dbReference>
<dbReference type="Gene3D" id="3.40.630.30">
    <property type="match status" value="1"/>
</dbReference>
<keyword evidence="2" id="KW-0012">Acyltransferase</keyword>
<evidence type="ECO:0000256" key="1">
    <source>
        <dbReference type="ARBA" id="ARBA00022679"/>
    </source>
</evidence>
<dbReference type="Proteomes" id="UP000245711">
    <property type="component" value="Chromosome"/>
</dbReference>